<dbReference type="AlphaFoldDB" id="A0A495JLM4"/>
<dbReference type="Proteomes" id="UP000277671">
    <property type="component" value="Unassembled WGS sequence"/>
</dbReference>
<proteinExistence type="predicted"/>
<dbReference type="EMBL" id="RBKT01000001">
    <property type="protein sequence ID" value="RKR88939.1"/>
    <property type="molecule type" value="Genomic_DNA"/>
</dbReference>
<keyword evidence="1" id="KW-0812">Transmembrane</keyword>
<organism evidence="3 4">
    <name type="scientific">Micromonospora pisi</name>
    <dbReference type="NCBI Taxonomy" id="589240"/>
    <lineage>
        <taxon>Bacteria</taxon>
        <taxon>Bacillati</taxon>
        <taxon>Actinomycetota</taxon>
        <taxon>Actinomycetes</taxon>
        <taxon>Micromonosporales</taxon>
        <taxon>Micromonosporaceae</taxon>
        <taxon>Micromonospora</taxon>
    </lineage>
</organism>
<comment type="caution">
    <text evidence="3">The sequence shown here is derived from an EMBL/GenBank/DDBJ whole genome shotgun (WGS) entry which is preliminary data.</text>
</comment>
<feature type="chain" id="PRO_5019762290" evidence="2">
    <location>
        <begin position="28"/>
        <end position="339"/>
    </location>
</feature>
<dbReference type="GO" id="GO:0005975">
    <property type="term" value="P:carbohydrate metabolic process"/>
    <property type="evidence" value="ECO:0007669"/>
    <property type="project" value="UniProtKB-ARBA"/>
</dbReference>
<feature type="transmembrane region" description="Helical" evidence="1">
    <location>
        <begin position="306"/>
        <end position="327"/>
    </location>
</feature>
<gene>
    <name evidence="3" type="ORF">BDK92_3273</name>
</gene>
<protein>
    <submittedName>
        <fullName evidence="3">Uncharacterized protein</fullName>
    </submittedName>
</protein>
<dbReference type="InterPro" id="IPR013783">
    <property type="entry name" value="Ig-like_fold"/>
</dbReference>
<reference evidence="3 4" key="1">
    <citation type="submission" date="2018-10" db="EMBL/GenBank/DDBJ databases">
        <title>Sequencing the genomes of 1000 actinobacteria strains.</title>
        <authorList>
            <person name="Klenk H.-P."/>
        </authorList>
    </citation>
    <scope>NUCLEOTIDE SEQUENCE [LARGE SCALE GENOMIC DNA]</scope>
    <source>
        <strain evidence="3 4">DSM 45175</strain>
    </source>
</reference>
<evidence type="ECO:0000313" key="4">
    <source>
        <dbReference type="Proteomes" id="UP000277671"/>
    </source>
</evidence>
<evidence type="ECO:0000313" key="3">
    <source>
        <dbReference type="EMBL" id="RKR88939.1"/>
    </source>
</evidence>
<name>A0A495JLM4_9ACTN</name>
<evidence type="ECO:0000256" key="2">
    <source>
        <dbReference type="SAM" id="SignalP"/>
    </source>
</evidence>
<keyword evidence="1" id="KW-0472">Membrane</keyword>
<evidence type="ECO:0000256" key="1">
    <source>
        <dbReference type="SAM" id="Phobius"/>
    </source>
</evidence>
<keyword evidence="1" id="KW-1133">Transmembrane helix</keyword>
<feature type="signal peptide" evidence="2">
    <location>
        <begin position="1"/>
        <end position="27"/>
    </location>
</feature>
<accession>A0A495JLM4</accession>
<dbReference type="RefSeq" id="WP_121157478.1">
    <property type="nucleotide sequence ID" value="NZ_RBKT01000001.1"/>
</dbReference>
<sequence>MHRVRAWATLAPAWSMTLALICVVAPAAPVGAATVDSENVVGIQLMEAPFDRKDDPRAQTSIVDHLPPAGEIQRKLKISNPTDRRQRVQLYAGAAAVEGERFRFGEGRQVNELASWISLDTDEIDMAVGKTVEVIATVKVPGNALAGERYAVIWASATSAPEPGSTVTDVHRVGVRLYLDIGTGGEPPSSFDIGEFTAGRLPGGQPSLTVRVRNTGGRALDMTGKVSLVGAPGVGAGPFDVVDGTTLAPGESGSVQVALPPDLPGGAHRAEAELASGLVRRTAAAQVAFPAPDVPRSPSALMRNPAVVLGSLLAISVLLLAALVLVLRARRRELAAANQ</sequence>
<keyword evidence="4" id="KW-1185">Reference proteome</keyword>
<dbReference type="Gene3D" id="2.60.40.10">
    <property type="entry name" value="Immunoglobulins"/>
    <property type="match status" value="1"/>
</dbReference>
<keyword evidence="2" id="KW-0732">Signal</keyword>
<dbReference type="OrthoDB" id="3212949at2"/>